<dbReference type="InterPro" id="IPR001680">
    <property type="entry name" value="WD40_rpt"/>
</dbReference>
<keyword evidence="1" id="KW-0853">WD repeat</keyword>
<dbReference type="Proteomes" id="UP000829291">
    <property type="component" value="Chromosome 5"/>
</dbReference>
<dbReference type="Gene3D" id="2.130.10.10">
    <property type="entry name" value="YVTN repeat-like/Quinoprotein amine dehydrogenase"/>
    <property type="match status" value="1"/>
</dbReference>
<sequence length="617" mass="69810">MINARAVVKFEEEENLSIYSQSRMLPAAFAREDRRDVFVDGDSTSTPLRAGIVRLPRLRLLDKHFKLESTPVYASREDKPNPVRSFVHRHKYDGRTVPPTRFYVDRFIPRRRGHNLEVAHHALVYELPKKTSGRILDLPNDLNCMGLAWQKRSMARALETIIPGAGRQRLLQLSQRTSAPQTVPGTLAGRPRNFDETNDSLDEYKWPVRPRRCPVIGKPYTMLDIPHFRPSLRKSLLDWSSMNMLAAAVDHGVYVMSGNFELNADDSKFLFHDTCTAVKFSNSGRKIAIGRSSSLTSVYRIGSNKFCCEFKCAATNHSFSCQPQCYAWSNDDRYLVIGCSGGYLEVINVPAGVKKNIVEASVSDIVTVSFSPKDRYVACGGREAAVRIFTWPDLTPFMEIGYLSPVRAMAWHPWESSILCIGGGQGDGSLSIWNIQRQMSLGYRAIKFDGCVDTVLWNKVTGEMAVNWFVRDHADPDNYYAAMPVYASFDNVTDAIIPSLKKTRIPYAAWNPDGTQIACQARDSVFIHGFLDNKEKRRLEERKRLPRSRVLNSELLSSHSMRYKRRTENAIVYGIFNTTTSRRLTVVSIVSPSIALRQRAVGRHGTGTEHSVRELRS</sequence>
<dbReference type="InterPro" id="IPR015943">
    <property type="entry name" value="WD40/YVTN_repeat-like_dom_sf"/>
</dbReference>
<dbReference type="PANTHER" id="PTHR19918">
    <property type="entry name" value="CELL DIVISION CYCLE 20 CDC20 FIZZY -RELATED"/>
    <property type="match status" value="1"/>
</dbReference>
<evidence type="ECO:0000313" key="4">
    <source>
        <dbReference type="RefSeq" id="XP_046597122.1"/>
    </source>
</evidence>
<dbReference type="PANTHER" id="PTHR19918:SF52">
    <property type="entry name" value="PROTEIN CORTEX"/>
    <property type="match status" value="1"/>
</dbReference>
<dbReference type="SMART" id="SM00320">
    <property type="entry name" value="WD40"/>
    <property type="match status" value="3"/>
</dbReference>
<name>A0ABM3GA25_NEOLC</name>
<evidence type="ECO:0000256" key="1">
    <source>
        <dbReference type="ARBA" id="ARBA00022574"/>
    </source>
</evidence>
<organism evidence="3 4">
    <name type="scientific">Neodiprion lecontei</name>
    <name type="common">Redheaded pine sawfly</name>
    <dbReference type="NCBI Taxonomy" id="441921"/>
    <lineage>
        <taxon>Eukaryota</taxon>
        <taxon>Metazoa</taxon>
        <taxon>Ecdysozoa</taxon>
        <taxon>Arthropoda</taxon>
        <taxon>Hexapoda</taxon>
        <taxon>Insecta</taxon>
        <taxon>Pterygota</taxon>
        <taxon>Neoptera</taxon>
        <taxon>Endopterygota</taxon>
        <taxon>Hymenoptera</taxon>
        <taxon>Tenthredinoidea</taxon>
        <taxon>Diprionidae</taxon>
        <taxon>Diprioninae</taxon>
        <taxon>Neodiprion</taxon>
    </lineage>
</organism>
<dbReference type="InterPro" id="IPR033010">
    <property type="entry name" value="Cdc20/Fizzy"/>
</dbReference>
<evidence type="ECO:0000256" key="2">
    <source>
        <dbReference type="ARBA" id="ARBA00022737"/>
    </source>
</evidence>
<reference evidence="4" key="1">
    <citation type="submission" date="2025-08" db="UniProtKB">
        <authorList>
            <consortium name="RefSeq"/>
        </authorList>
    </citation>
    <scope>IDENTIFICATION</scope>
    <source>
        <tissue evidence="4">Thorax and Abdomen</tissue>
    </source>
</reference>
<dbReference type="SUPFAM" id="SSF50978">
    <property type="entry name" value="WD40 repeat-like"/>
    <property type="match status" value="1"/>
</dbReference>
<dbReference type="RefSeq" id="XP_046597122.1">
    <property type="nucleotide sequence ID" value="XM_046741166.1"/>
</dbReference>
<keyword evidence="3" id="KW-1185">Reference proteome</keyword>
<accession>A0ABM3GA25</accession>
<protein>
    <submittedName>
        <fullName evidence="4">Protein cortex</fullName>
    </submittedName>
</protein>
<evidence type="ECO:0000313" key="3">
    <source>
        <dbReference type="Proteomes" id="UP000829291"/>
    </source>
</evidence>
<proteinExistence type="predicted"/>
<dbReference type="GeneID" id="107222149"/>
<keyword evidence="2" id="KW-0677">Repeat</keyword>
<gene>
    <name evidence="4" type="primary">LOC107222149</name>
</gene>
<dbReference type="InterPro" id="IPR036322">
    <property type="entry name" value="WD40_repeat_dom_sf"/>
</dbReference>